<gene>
    <name evidence="1" type="ORF">DVH24_015717</name>
</gene>
<evidence type="ECO:0000313" key="2">
    <source>
        <dbReference type="Proteomes" id="UP000290289"/>
    </source>
</evidence>
<proteinExistence type="predicted"/>
<protein>
    <submittedName>
        <fullName evidence="1">Uncharacterized protein</fullName>
    </submittedName>
</protein>
<dbReference type="EMBL" id="RDQH01000342">
    <property type="protein sequence ID" value="RXH71095.1"/>
    <property type="molecule type" value="Genomic_DNA"/>
</dbReference>
<organism evidence="1 2">
    <name type="scientific">Malus domestica</name>
    <name type="common">Apple</name>
    <name type="synonym">Pyrus malus</name>
    <dbReference type="NCBI Taxonomy" id="3750"/>
    <lineage>
        <taxon>Eukaryota</taxon>
        <taxon>Viridiplantae</taxon>
        <taxon>Streptophyta</taxon>
        <taxon>Embryophyta</taxon>
        <taxon>Tracheophyta</taxon>
        <taxon>Spermatophyta</taxon>
        <taxon>Magnoliopsida</taxon>
        <taxon>eudicotyledons</taxon>
        <taxon>Gunneridae</taxon>
        <taxon>Pentapetalae</taxon>
        <taxon>rosids</taxon>
        <taxon>fabids</taxon>
        <taxon>Rosales</taxon>
        <taxon>Rosaceae</taxon>
        <taxon>Amygdaloideae</taxon>
        <taxon>Maleae</taxon>
        <taxon>Malus</taxon>
    </lineage>
</organism>
<keyword evidence="2" id="KW-1185">Reference proteome</keyword>
<dbReference type="AlphaFoldDB" id="A0A498HNH3"/>
<dbReference type="Proteomes" id="UP000290289">
    <property type="component" value="Chromosome 16"/>
</dbReference>
<sequence length="104" mass="11604">MTATVSLLFLARSAEEEEVLTKLSLTPKPWVPLRPPLSLSSSHSLYVSHVTRCTSVVLLEARRRQGGRRESDRCVIKGEVSPDLLFLENGLSFFLLHEVSLEVA</sequence>
<evidence type="ECO:0000313" key="1">
    <source>
        <dbReference type="EMBL" id="RXH71095.1"/>
    </source>
</evidence>
<accession>A0A498HNH3</accession>
<comment type="caution">
    <text evidence="1">The sequence shown here is derived from an EMBL/GenBank/DDBJ whole genome shotgun (WGS) entry which is preliminary data.</text>
</comment>
<name>A0A498HNH3_MALDO</name>
<reference evidence="1 2" key="1">
    <citation type="submission" date="2018-10" db="EMBL/GenBank/DDBJ databases">
        <title>A high-quality apple genome assembly.</title>
        <authorList>
            <person name="Hu J."/>
        </authorList>
    </citation>
    <scope>NUCLEOTIDE SEQUENCE [LARGE SCALE GENOMIC DNA]</scope>
    <source>
        <strain evidence="2">cv. HFTH1</strain>
        <tissue evidence="1">Young leaf</tissue>
    </source>
</reference>